<proteinExistence type="predicted"/>
<name>A0A368EZH0_ANCCA</name>
<feature type="non-terminal residue" evidence="1">
    <location>
        <position position="1"/>
    </location>
</feature>
<dbReference type="Proteomes" id="UP000252519">
    <property type="component" value="Unassembled WGS sequence"/>
</dbReference>
<dbReference type="EMBL" id="JOJR01013567">
    <property type="protein sequence ID" value="RCN25186.1"/>
    <property type="molecule type" value="Genomic_DNA"/>
</dbReference>
<organism evidence="1 2">
    <name type="scientific">Ancylostoma caninum</name>
    <name type="common">Dog hookworm</name>
    <dbReference type="NCBI Taxonomy" id="29170"/>
    <lineage>
        <taxon>Eukaryota</taxon>
        <taxon>Metazoa</taxon>
        <taxon>Ecdysozoa</taxon>
        <taxon>Nematoda</taxon>
        <taxon>Chromadorea</taxon>
        <taxon>Rhabditida</taxon>
        <taxon>Rhabditina</taxon>
        <taxon>Rhabditomorpha</taxon>
        <taxon>Strongyloidea</taxon>
        <taxon>Ancylostomatidae</taxon>
        <taxon>Ancylostomatinae</taxon>
        <taxon>Ancylostoma</taxon>
    </lineage>
</organism>
<accession>A0A368EZH0</accession>
<evidence type="ECO:0000313" key="1">
    <source>
        <dbReference type="EMBL" id="RCN25186.1"/>
    </source>
</evidence>
<keyword evidence="2" id="KW-1185">Reference proteome</keyword>
<comment type="caution">
    <text evidence="1">The sequence shown here is derived from an EMBL/GenBank/DDBJ whole genome shotgun (WGS) entry which is preliminary data.</text>
</comment>
<protein>
    <submittedName>
        <fullName evidence="1">Uncharacterized protein</fullName>
    </submittedName>
</protein>
<reference evidence="1 2" key="1">
    <citation type="submission" date="2014-10" db="EMBL/GenBank/DDBJ databases">
        <title>Draft genome of the hookworm Ancylostoma caninum.</title>
        <authorList>
            <person name="Mitreva M."/>
        </authorList>
    </citation>
    <scope>NUCLEOTIDE SEQUENCE [LARGE SCALE GENOMIC DNA]</scope>
    <source>
        <strain evidence="1 2">Baltimore</strain>
    </source>
</reference>
<gene>
    <name evidence="1" type="ORF">ANCCAN_29103</name>
</gene>
<sequence length="182" mass="19574">WNLFPSAEAVSVSQCISFQNRSPPLYVAAASEEKEESGNATFVMEHQSSIQPLANLSTESTQFEQAANETVTLVSSEKSRHTLAESSSVATGDDHGLTFTQAAGDYEEAKGEQSVCMDASIVISRISDSSDVKGLTHNGTYNLCPTPEKSISLMRLEEVLSFNSYWCGCLRPGCASASFENA</sequence>
<dbReference type="STRING" id="29170.A0A368EZH0"/>
<dbReference type="AlphaFoldDB" id="A0A368EZH0"/>
<evidence type="ECO:0000313" key="2">
    <source>
        <dbReference type="Proteomes" id="UP000252519"/>
    </source>
</evidence>